<feature type="non-terminal residue" evidence="2">
    <location>
        <position position="1"/>
    </location>
</feature>
<dbReference type="OrthoDB" id="77564at2759"/>
<feature type="compositionally biased region" description="Polar residues" evidence="1">
    <location>
        <begin position="27"/>
        <end position="59"/>
    </location>
</feature>
<dbReference type="EMBL" id="GL439383">
    <property type="protein sequence ID" value="EFN67385.1"/>
    <property type="molecule type" value="Genomic_DNA"/>
</dbReference>
<reference evidence="2 3" key="1">
    <citation type="journal article" date="2010" name="Science">
        <title>Genomic comparison of the ants Camponotus floridanus and Harpegnathos saltator.</title>
        <authorList>
            <person name="Bonasio R."/>
            <person name="Zhang G."/>
            <person name="Ye C."/>
            <person name="Mutti N.S."/>
            <person name="Fang X."/>
            <person name="Qin N."/>
            <person name="Donahue G."/>
            <person name="Yang P."/>
            <person name="Li Q."/>
            <person name="Li C."/>
            <person name="Zhang P."/>
            <person name="Huang Z."/>
            <person name="Berger S.L."/>
            <person name="Reinberg D."/>
            <person name="Wang J."/>
            <person name="Liebig J."/>
        </authorList>
    </citation>
    <scope>NUCLEOTIDE SEQUENCE [LARGE SCALE GENOMIC DNA]</scope>
    <source>
        <strain evidence="3">C129</strain>
    </source>
</reference>
<dbReference type="STRING" id="104421.E2AGP9"/>
<dbReference type="Proteomes" id="UP000000311">
    <property type="component" value="Unassembled WGS sequence"/>
</dbReference>
<gene>
    <name evidence="2" type="ORF">EAG_00889</name>
</gene>
<keyword evidence="3" id="KW-1185">Reference proteome</keyword>
<organism evidence="3">
    <name type="scientific">Camponotus floridanus</name>
    <name type="common">Florida carpenter ant</name>
    <dbReference type="NCBI Taxonomy" id="104421"/>
    <lineage>
        <taxon>Eukaryota</taxon>
        <taxon>Metazoa</taxon>
        <taxon>Ecdysozoa</taxon>
        <taxon>Arthropoda</taxon>
        <taxon>Hexapoda</taxon>
        <taxon>Insecta</taxon>
        <taxon>Pterygota</taxon>
        <taxon>Neoptera</taxon>
        <taxon>Endopterygota</taxon>
        <taxon>Hymenoptera</taxon>
        <taxon>Apocrita</taxon>
        <taxon>Aculeata</taxon>
        <taxon>Formicoidea</taxon>
        <taxon>Formicidae</taxon>
        <taxon>Formicinae</taxon>
        <taxon>Camponotus</taxon>
    </lineage>
</organism>
<name>E2AGP9_CAMFO</name>
<protein>
    <submittedName>
        <fullName evidence="2">Uncharacterized protein</fullName>
    </submittedName>
</protein>
<dbReference type="AlphaFoldDB" id="E2AGP9"/>
<proteinExistence type="predicted"/>
<dbReference type="InParanoid" id="E2AGP9"/>
<feature type="region of interest" description="Disordered" evidence="1">
    <location>
        <begin position="27"/>
        <end position="82"/>
    </location>
</feature>
<evidence type="ECO:0000256" key="1">
    <source>
        <dbReference type="SAM" id="MobiDB-lite"/>
    </source>
</evidence>
<sequence>NLEGNVLEIAIKCCQRQIQANKLASINNSSSSHVQPQTTSTISAPTPQMPVNSTSPHTLQNRKPHRNLMSTGRPRGRPPNANKYLQHAMQQSSNVMNQFGSKSNFTNFMSASEPNRSMINPYFMNSLVDANMLSAILTSGLSGNMMDPISAMSYLNQVGSYQDILRQYQNNLSSLTNLASGLSNPDVPSSSVKYHGYKKPSAGNKPAKPTPAMDVPSSSLSSSTSFPQGSTVEALSMLSQLQQHSHLEIIPQQKSPQLKPSLDYSKSLSSLSVVPQKVISEKSATPSTTADCLTVYDMPRAKPANVSNKKTQDKLINESVEIITLDD</sequence>
<accession>E2AGP9</accession>
<feature type="region of interest" description="Disordered" evidence="1">
    <location>
        <begin position="189"/>
        <end position="228"/>
    </location>
</feature>
<evidence type="ECO:0000313" key="3">
    <source>
        <dbReference type="Proteomes" id="UP000000311"/>
    </source>
</evidence>
<evidence type="ECO:0000313" key="2">
    <source>
        <dbReference type="EMBL" id="EFN67385.1"/>
    </source>
</evidence>